<dbReference type="EMBL" id="LCIQ01000065">
    <property type="protein sequence ID" value="KKT57813.1"/>
    <property type="molecule type" value="Genomic_DNA"/>
</dbReference>
<proteinExistence type="predicted"/>
<dbReference type="PIRSF" id="PIRSF000705">
    <property type="entry name" value="DNK"/>
    <property type="match status" value="1"/>
</dbReference>
<dbReference type="Gene3D" id="3.40.50.300">
    <property type="entry name" value="P-loop containing nucleotide triphosphate hydrolases"/>
    <property type="match status" value="1"/>
</dbReference>
<accession>A0A0G1IG46</accession>
<gene>
    <name evidence="4" type="ORF">UW52_C0065G0007</name>
</gene>
<protein>
    <submittedName>
        <fullName evidence="4">Deoxyadenosine kinase</fullName>
    </submittedName>
</protein>
<dbReference type="AlphaFoldDB" id="A0A0G1IG46"/>
<dbReference type="CDD" id="cd01673">
    <property type="entry name" value="dNK"/>
    <property type="match status" value="1"/>
</dbReference>
<evidence type="ECO:0000256" key="2">
    <source>
        <dbReference type="PIRSR" id="PIRSR000705-3"/>
    </source>
</evidence>
<reference evidence="4 5" key="1">
    <citation type="journal article" date="2015" name="Nature">
        <title>rRNA introns, odd ribosomes, and small enigmatic genomes across a large radiation of phyla.</title>
        <authorList>
            <person name="Brown C.T."/>
            <person name="Hug L.A."/>
            <person name="Thomas B.C."/>
            <person name="Sharon I."/>
            <person name="Castelle C.J."/>
            <person name="Singh A."/>
            <person name="Wilkins M.J."/>
            <person name="Williams K.H."/>
            <person name="Banfield J.F."/>
        </authorList>
    </citation>
    <scope>NUCLEOTIDE SEQUENCE [LARGE SCALE GENOMIC DNA]</scope>
</reference>
<dbReference type="InterPro" id="IPR050566">
    <property type="entry name" value="Deoxyribonucleoside_kinase"/>
</dbReference>
<feature type="binding site" evidence="2">
    <location>
        <begin position="14"/>
        <end position="22"/>
    </location>
    <ligand>
        <name>ATP</name>
        <dbReference type="ChEBI" id="CHEBI:30616"/>
    </ligand>
</feature>
<feature type="domain" description="Deoxynucleoside kinase" evidence="3">
    <location>
        <begin position="10"/>
        <end position="232"/>
    </location>
</feature>
<organism evidence="4 5">
    <name type="scientific">Candidatus Gottesmanbacteria bacterium GW2011_GWA1_44_24b</name>
    <dbReference type="NCBI Taxonomy" id="1618437"/>
    <lineage>
        <taxon>Bacteria</taxon>
        <taxon>Candidatus Gottesmaniibacteriota</taxon>
    </lineage>
</organism>
<keyword evidence="2" id="KW-0547">Nucleotide-binding</keyword>
<comment type="caution">
    <text evidence="4">The sequence shown here is derived from an EMBL/GenBank/DDBJ whole genome shotgun (WGS) entry which is preliminary data.</text>
</comment>
<dbReference type="GO" id="GO:0019136">
    <property type="term" value="F:deoxynucleoside kinase activity"/>
    <property type="evidence" value="ECO:0007669"/>
    <property type="project" value="InterPro"/>
</dbReference>
<dbReference type="InterPro" id="IPR027417">
    <property type="entry name" value="P-loop_NTPase"/>
</dbReference>
<dbReference type="Pfam" id="PF01712">
    <property type="entry name" value="dNK"/>
    <property type="match status" value="1"/>
</dbReference>
<keyword evidence="2" id="KW-0067">ATP-binding</keyword>
<dbReference type="SUPFAM" id="SSF52540">
    <property type="entry name" value="P-loop containing nucleoside triphosphate hydrolases"/>
    <property type="match status" value="1"/>
</dbReference>
<name>A0A0G1IG46_9BACT</name>
<dbReference type="InterPro" id="IPR031314">
    <property type="entry name" value="DNK_dom"/>
</dbReference>
<dbReference type="InterPro" id="IPR002624">
    <property type="entry name" value="DCK/DGK"/>
</dbReference>
<dbReference type="Proteomes" id="UP000034521">
    <property type="component" value="Unassembled WGS sequence"/>
</dbReference>
<dbReference type="PANTHER" id="PTHR10513:SF35">
    <property type="entry name" value="DEOXYADENOSINE KINASE"/>
    <property type="match status" value="1"/>
</dbReference>
<evidence type="ECO:0000256" key="1">
    <source>
        <dbReference type="PIRSR" id="PIRSR000705-1"/>
    </source>
</evidence>
<dbReference type="PANTHER" id="PTHR10513">
    <property type="entry name" value="DEOXYNUCLEOSIDE KINASE"/>
    <property type="match status" value="1"/>
</dbReference>
<feature type="binding site" evidence="2">
    <location>
        <begin position="173"/>
        <end position="177"/>
    </location>
    <ligand>
        <name>ATP</name>
        <dbReference type="ChEBI" id="CHEBI:30616"/>
    </ligand>
</feature>
<evidence type="ECO:0000313" key="5">
    <source>
        <dbReference type="Proteomes" id="UP000034521"/>
    </source>
</evidence>
<dbReference type="PATRIC" id="fig|1618437.3.peg.1044"/>
<evidence type="ECO:0000259" key="3">
    <source>
        <dbReference type="Pfam" id="PF01712"/>
    </source>
</evidence>
<feature type="active site" description="Proton acceptor" evidence="1">
    <location>
        <position position="115"/>
    </location>
</feature>
<keyword evidence="4" id="KW-0418">Kinase</keyword>
<keyword evidence="4" id="KW-0808">Transferase</keyword>
<dbReference type="GO" id="GO:0005524">
    <property type="term" value="F:ATP binding"/>
    <property type="evidence" value="ECO:0007669"/>
    <property type="project" value="UniProtKB-KW"/>
</dbReference>
<evidence type="ECO:0000313" key="4">
    <source>
        <dbReference type="EMBL" id="KKT57813.1"/>
    </source>
</evidence>
<dbReference type="GO" id="GO:0005737">
    <property type="term" value="C:cytoplasm"/>
    <property type="evidence" value="ECO:0007669"/>
    <property type="project" value="TreeGrafter"/>
</dbReference>
<sequence>MKAQKKLQYISVMGTMGSGKTTAARLIAQKFRYHLVEENFGENAFLPRFYKRMNRWAFHSQTFFLMEKMTQLSAIGVILNKSGVDRKNVILNPDSIGVKDPVRDRRNHIYGIVQDTPIEQDVFSYAKVQHILGNMDDAEWRLYQTIYTSFEPHLPKPDLIIYLDTSLSEIEKRIASRGRGYEKRIPKKYLELLDSLNQEWLKKNKYPHVLKIKTDNLNIVASKTAQKEFIHRLCLGLKNVVSHFNVLTC</sequence>